<reference evidence="1 2" key="1">
    <citation type="submission" date="2019-07" db="EMBL/GenBank/DDBJ databases">
        <title>New species of Amycolatopsis and Streptomyces.</title>
        <authorList>
            <person name="Duangmal K."/>
            <person name="Teo W.F.A."/>
            <person name="Lipun K."/>
        </authorList>
    </citation>
    <scope>NUCLEOTIDE SEQUENCE [LARGE SCALE GENOMIC DNA]</scope>
    <source>
        <strain evidence="1 2">JCM 30562</strain>
    </source>
</reference>
<name>A0A558AL97_9PSEU</name>
<accession>A0A558AL97</accession>
<dbReference type="Proteomes" id="UP000318578">
    <property type="component" value="Unassembled WGS sequence"/>
</dbReference>
<evidence type="ECO:0000313" key="2">
    <source>
        <dbReference type="Proteomes" id="UP000318578"/>
    </source>
</evidence>
<evidence type="ECO:0000313" key="1">
    <source>
        <dbReference type="EMBL" id="TVT25032.1"/>
    </source>
</evidence>
<dbReference type="AlphaFoldDB" id="A0A558AL97"/>
<sequence length="71" mass="7371">MALLFSTALIRPSLTAQPNTASCVIRTDLGPAPIAGEDELVSLTTYLPTSSDACTTATTLATDAWPKLPAH</sequence>
<dbReference type="EMBL" id="VJZA01000004">
    <property type="protein sequence ID" value="TVT25032.1"/>
    <property type="molecule type" value="Genomic_DNA"/>
</dbReference>
<gene>
    <name evidence="1" type="ORF">FNH06_04220</name>
</gene>
<dbReference type="RefSeq" id="WP_144633845.1">
    <property type="nucleotide sequence ID" value="NZ_BNAX01000015.1"/>
</dbReference>
<proteinExistence type="predicted"/>
<organism evidence="1 2">
    <name type="scientific">Amycolatopsis acidiphila</name>
    <dbReference type="NCBI Taxonomy" id="715473"/>
    <lineage>
        <taxon>Bacteria</taxon>
        <taxon>Bacillati</taxon>
        <taxon>Actinomycetota</taxon>
        <taxon>Actinomycetes</taxon>
        <taxon>Pseudonocardiales</taxon>
        <taxon>Pseudonocardiaceae</taxon>
        <taxon>Amycolatopsis</taxon>
    </lineage>
</organism>
<protein>
    <submittedName>
        <fullName evidence="1">Uncharacterized protein</fullName>
    </submittedName>
</protein>
<keyword evidence="2" id="KW-1185">Reference proteome</keyword>
<comment type="caution">
    <text evidence="1">The sequence shown here is derived from an EMBL/GenBank/DDBJ whole genome shotgun (WGS) entry which is preliminary data.</text>
</comment>